<dbReference type="EMBL" id="MDYQ01000599">
    <property type="protein sequence ID" value="PRP73497.1"/>
    <property type="molecule type" value="Genomic_DNA"/>
</dbReference>
<dbReference type="OrthoDB" id="191686at2759"/>
<accession>A0A2P6MP84</accession>
<keyword evidence="4" id="KW-1185">Reference proteome</keyword>
<gene>
    <name evidence="3" type="ORF">PROFUN_02506</name>
</gene>
<dbReference type="PROSITE" id="PS00018">
    <property type="entry name" value="EF_HAND_1"/>
    <property type="match status" value="2"/>
</dbReference>
<dbReference type="InParanoid" id="A0A2P6MP84"/>
<dbReference type="InterPro" id="IPR002048">
    <property type="entry name" value="EF_hand_dom"/>
</dbReference>
<dbReference type="Pfam" id="PF13833">
    <property type="entry name" value="EF-hand_8"/>
    <property type="match status" value="1"/>
</dbReference>
<evidence type="ECO:0000256" key="1">
    <source>
        <dbReference type="ARBA" id="ARBA00022837"/>
    </source>
</evidence>
<name>A0A2P6MP84_9EUKA</name>
<protein>
    <submittedName>
        <fullName evidence="3">Calcineurin regulatory subunit (Predicted)</fullName>
    </submittedName>
</protein>
<dbReference type="InterPro" id="IPR011992">
    <property type="entry name" value="EF-hand-dom_pair"/>
</dbReference>
<keyword evidence="1" id="KW-0106">Calcium</keyword>
<evidence type="ECO:0000313" key="3">
    <source>
        <dbReference type="EMBL" id="PRP73497.1"/>
    </source>
</evidence>
<dbReference type="STRING" id="1890364.A0A2P6MP84"/>
<dbReference type="Gene3D" id="1.10.238.10">
    <property type="entry name" value="EF-hand"/>
    <property type="match status" value="1"/>
</dbReference>
<proteinExistence type="predicted"/>
<evidence type="ECO:0000313" key="4">
    <source>
        <dbReference type="Proteomes" id="UP000241769"/>
    </source>
</evidence>
<sequence length="169" mass="19454">MEGIVSGNYCYAVRCVSGRIFFCRIKATQPTNKHQQPIMGTRELSRRYFRAIDEDKSGVVDEDEMLQFYGVLYGEDQVKKTKYAFKIFRGERDVVARDELVATLTAKQKTSFRQDKGVSASESVEWQLELFSRVEVDKDKDGALSFDEFMDAIKNHSEFGQPCFSLRIC</sequence>
<evidence type="ECO:0000259" key="2">
    <source>
        <dbReference type="PROSITE" id="PS50222"/>
    </source>
</evidence>
<reference evidence="3 4" key="1">
    <citation type="journal article" date="2018" name="Genome Biol. Evol.">
        <title>Multiple Roots of Fruiting Body Formation in Amoebozoa.</title>
        <authorList>
            <person name="Hillmann F."/>
            <person name="Forbes G."/>
            <person name="Novohradska S."/>
            <person name="Ferling I."/>
            <person name="Riege K."/>
            <person name="Groth M."/>
            <person name="Westermann M."/>
            <person name="Marz M."/>
            <person name="Spaller T."/>
            <person name="Winckler T."/>
            <person name="Schaap P."/>
            <person name="Glockner G."/>
        </authorList>
    </citation>
    <scope>NUCLEOTIDE SEQUENCE [LARGE SCALE GENOMIC DNA]</scope>
    <source>
        <strain evidence="3 4">Jena</strain>
    </source>
</reference>
<comment type="caution">
    <text evidence="3">The sequence shown here is derived from an EMBL/GenBank/DDBJ whole genome shotgun (WGS) entry which is preliminary data.</text>
</comment>
<dbReference type="InterPro" id="IPR018247">
    <property type="entry name" value="EF_Hand_1_Ca_BS"/>
</dbReference>
<feature type="domain" description="EF-hand" evidence="2">
    <location>
        <begin position="135"/>
        <end position="159"/>
    </location>
</feature>
<dbReference type="SUPFAM" id="SSF47473">
    <property type="entry name" value="EF-hand"/>
    <property type="match status" value="1"/>
</dbReference>
<feature type="domain" description="EF-hand" evidence="2">
    <location>
        <begin position="40"/>
        <end position="75"/>
    </location>
</feature>
<dbReference type="Proteomes" id="UP000241769">
    <property type="component" value="Unassembled WGS sequence"/>
</dbReference>
<dbReference type="SMART" id="SM00054">
    <property type="entry name" value="EFh"/>
    <property type="match status" value="2"/>
</dbReference>
<dbReference type="GO" id="GO:0005509">
    <property type="term" value="F:calcium ion binding"/>
    <property type="evidence" value="ECO:0007669"/>
    <property type="project" value="InterPro"/>
</dbReference>
<organism evidence="3 4">
    <name type="scientific">Planoprotostelium fungivorum</name>
    <dbReference type="NCBI Taxonomy" id="1890364"/>
    <lineage>
        <taxon>Eukaryota</taxon>
        <taxon>Amoebozoa</taxon>
        <taxon>Evosea</taxon>
        <taxon>Variosea</taxon>
        <taxon>Cavosteliida</taxon>
        <taxon>Cavosteliaceae</taxon>
        <taxon>Planoprotostelium</taxon>
    </lineage>
</organism>
<dbReference type="PROSITE" id="PS50222">
    <property type="entry name" value="EF_HAND_2"/>
    <property type="match status" value="2"/>
</dbReference>
<dbReference type="Pfam" id="PF13202">
    <property type="entry name" value="EF-hand_5"/>
    <property type="match status" value="1"/>
</dbReference>
<dbReference type="AlphaFoldDB" id="A0A2P6MP84"/>